<dbReference type="AlphaFoldDB" id="A0A329ECH8"/>
<reference evidence="1 2" key="1">
    <citation type="submission" date="2018-06" db="EMBL/GenBank/DDBJ databases">
        <title>Freshwater and sediment microbial communities from various areas in North America, analyzing microbe dynamics in response to fracking.</title>
        <authorList>
            <person name="Lamendella R."/>
        </authorList>
    </citation>
    <scope>NUCLEOTIDE SEQUENCE [LARGE SCALE GENOMIC DNA]</scope>
    <source>
        <strain evidence="1 2">99A</strain>
    </source>
</reference>
<organism evidence="1 2">
    <name type="scientific">Vibrio diazotrophicus</name>
    <dbReference type="NCBI Taxonomy" id="685"/>
    <lineage>
        <taxon>Bacteria</taxon>
        <taxon>Pseudomonadati</taxon>
        <taxon>Pseudomonadota</taxon>
        <taxon>Gammaproteobacteria</taxon>
        <taxon>Vibrionales</taxon>
        <taxon>Vibrionaceae</taxon>
        <taxon>Vibrio</taxon>
    </lineage>
</organism>
<proteinExistence type="predicted"/>
<dbReference type="Proteomes" id="UP000248729">
    <property type="component" value="Unassembled WGS sequence"/>
</dbReference>
<dbReference type="EMBL" id="QLTR01000006">
    <property type="protein sequence ID" value="RAS66249.1"/>
    <property type="molecule type" value="Genomic_DNA"/>
</dbReference>
<accession>A0A329ECH8</accession>
<evidence type="ECO:0000313" key="2">
    <source>
        <dbReference type="Proteomes" id="UP000248729"/>
    </source>
</evidence>
<dbReference type="RefSeq" id="WP_102887498.1">
    <property type="nucleotide sequence ID" value="NZ_QLTR01000006.1"/>
</dbReference>
<comment type="caution">
    <text evidence="1">The sequence shown here is derived from an EMBL/GenBank/DDBJ whole genome shotgun (WGS) entry which is preliminary data.</text>
</comment>
<gene>
    <name evidence="1" type="ORF">DET48_10629</name>
</gene>
<sequence length="194" mass="23177">MSEQSYHKLLKATFENALLHLYFKVSASQRFIKEEQRNKILIDFLKPKLREQRYSLIKKKLKTICLMKNKFGSIEKHLNGIVQQYNRSIKGKNDNDVDKLYDLLEQFEKAGFETKLIEETPTQNQDVVYLDRAHINNCFDEIDNHQIAPISLLIHTEQLDKFTQCLDEQIHFKYEIFQVNESLKNYHYRLHPLS</sequence>
<dbReference type="InterPro" id="IPR021316">
    <property type="entry name" value="DUF2913"/>
</dbReference>
<evidence type="ECO:0008006" key="3">
    <source>
        <dbReference type="Google" id="ProtNLM"/>
    </source>
</evidence>
<name>A0A329ECH8_VIBDI</name>
<protein>
    <recommendedName>
        <fullName evidence="3">DUF2913 domain-containing protein</fullName>
    </recommendedName>
</protein>
<dbReference type="Pfam" id="PF11140">
    <property type="entry name" value="DUF2913"/>
    <property type="match status" value="1"/>
</dbReference>
<evidence type="ECO:0000313" key="1">
    <source>
        <dbReference type="EMBL" id="RAS66249.1"/>
    </source>
</evidence>